<dbReference type="EMBL" id="BAAAUX010000011">
    <property type="protein sequence ID" value="GAA2786263.1"/>
    <property type="molecule type" value="Genomic_DNA"/>
</dbReference>
<gene>
    <name evidence="4" type="ORF">GCM10010470_20660</name>
</gene>
<protein>
    <submittedName>
        <fullName evidence="4">3-oxoacyl-[acyl-carrier-protein] synthase III C-terminal domain-containing protein</fullName>
    </submittedName>
</protein>
<dbReference type="InterPro" id="IPR013747">
    <property type="entry name" value="ACP_syn_III_C"/>
</dbReference>
<feature type="domain" description="Beta-ketoacyl-[acyl-carrier-protein] synthase III C-terminal" evidence="3">
    <location>
        <begin position="223"/>
        <end position="312"/>
    </location>
</feature>
<evidence type="ECO:0000256" key="2">
    <source>
        <dbReference type="ARBA" id="ARBA00023315"/>
    </source>
</evidence>
<keyword evidence="2" id="KW-0012">Acyltransferase</keyword>
<comment type="caution">
    <text evidence="4">The sequence shown here is derived from an EMBL/GenBank/DDBJ whole genome shotgun (WGS) entry which is preliminary data.</text>
</comment>
<name>A0ABN3VAB8_9PSEU</name>
<organism evidence="4 5">
    <name type="scientific">Saccharopolyspora taberi</name>
    <dbReference type="NCBI Taxonomy" id="60895"/>
    <lineage>
        <taxon>Bacteria</taxon>
        <taxon>Bacillati</taxon>
        <taxon>Actinomycetota</taxon>
        <taxon>Actinomycetes</taxon>
        <taxon>Pseudonocardiales</taxon>
        <taxon>Pseudonocardiaceae</taxon>
        <taxon>Saccharopolyspora</taxon>
    </lineage>
</organism>
<evidence type="ECO:0000313" key="4">
    <source>
        <dbReference type="EMBL" id="GAA2786263.1"/>
    </source>
</evidence>
<evidence type="ECO:0000313" key="5">
    <source>
        <dbReference type="Proteomes" id="UP001500979"/>
    </source>
</evidence>
<proteinExistence type="predicted"/>
<dbReference type="InterPro" id="IPR016039">
    <property type="entry name" value="Thiolase-like"/>
</dbReference>
<dbReference type="SUPFAM" id="SSF53901">
    <property type="entry name" value="Thiolase-like"/>
    <property type="match status" value="1"/>
</dbReference>
<dbReference type="Pfam" id="PF08541">
    <property type="entry name" value="ACP_syn_III_C"/>
    <property type="match status" value="1"/>
</dbReference>
<keyword evidence="5" id="KW-1185">Reference proteome</keyword>
<accession>A0ABN3VAB8</accession>
<evidence type="ECO:0000259" key="3">
    <source>
        <dbReference type="Pfam" id="PF08541"/>
    </source>
</evidence>
<evidence type="ECO:0000256" key="1">
    <source>
        <dbReference type="ARBA" id="ARBA00022679"/>
    </source>
</evidence>
<sequence length="316" mass="33777">MTRATLERIESHLPGRTVGVGEVAAGLGLSKAKLSVFQKVHGLRSLRMDPDLPLLDLVLPAAQRVVQSVAEPSRIRYVVHAHATHEVTPPLAELPAEIRDALGLTGAEAFGLTQQNCAVGLGAIDVAEALLHAEPDPDARVLVVTGEKPFSRLIQLLPNTAIMGEAAAAYLVALDGEGSPVLSQVNRTLGEYAELISLPPEELARFGKQYAPVLAEVIREAIAAAGLEFSDIELVIPHNVNMLAWRQTIDELRIPPGRVFLDNIGRYSHCFASDVFVNCATLRDAGRLTEGAHYVLASVGAGASFNAAVLTWRGRS</sequence>
<dbReference type="RefSeq" id="WP_344679339.1">
    <property type="nucleotide sequence ID" value="NZ_BAAAUX010000011.1"/>
</dbReference>
<dbReference type="Proteomes" id="UP001500979">
    <property type="component" value="Unassembled WGS sequence"/>
</dbReference>
<keyword evidence="1" id="KW-0808">Transferase</keyword>
<reference evidence="4 5" key="1">
    <citation type="journal article" date="2019" name="Int. J. Syst. Evol. Microbiol.">
        <title>The Global Catalogue of Microorganisms (GCM) 10K type strain sequencing project: providing services to taxonomists for standard genome sequencing and annotation.</title>
        <authorList>
            <consortium name="The Broad Institute Genomics Platform"/>
            <consortium name="The Broad Institute Genome Sequencing Center for Infectious Disease"/>
            <person name="Wu L."/>
            <person name="Ma J."/>
        </authorList>
    </citation>
    <scope>NUCLEOTIDE SEQUENCE [LARGE SCALE GENOMIC DNA]</scope>
    <source>
        <strain evidence="4 5">JCM 9383</strain>
    </source>
</reference>
<dbReference type="Gene3D" id="3.40.47.10">
    <property type="match status" value="2"/>
</dbReference>
<dbReference type="PANTHER" id="PTHR34069:SF2">
    <property type="entry name" value="BETA-KETOACYL-[ACYL-CARRIER-PROTEIN] SYNTHASE III"/>
    <property type="match status" value="1"/>
</dbReference>
<dbReference type="PANTHER" id="PTHR34069">
    <property type="entry name" value="3-OXOACYL-[ACYL-CARRIER-PROTEIN] SYNTHASE 3"/>
    <property type="match status" value="1"/>
</dbReference>